<evidence type="ECO:0000313" key="5">
    <source>
        <dbReference type="Proteomes" id="UP000270673"/>
    </source>
</evidence>
<accession>A0A3Q9INY7</accession>
<dbReference type="InterPro" id="IPR032508">
    <property type="entry name" value="FecR_C"/>
</dbReference>
<evidence type="ECO:0000256" key="1">
    <source>
        <dbReference type="SAM" id="Phobius"/>
    </source>
</evidence>
<dbReference type="Gene3D" id="2.60.120.1440">
    <property type="match status" value="1"/>
</dbReference>
<dbReference type="AlphaFoldDB" id="A0A3Q9INY7"/>
<sequence length="383" mass="45021">MEISISILYRKMAKMPLVKEEKELFDKWYSESEEHRVYWEHFCRQQEKIQERQKSIVNVEAGLARLKRDHNKIWRRMIWMRVSVAASIFILIGLTIFFLYQPRQKFHSQVEYKNVIEQENVVLKLSDGKNIVLQDNSMVDTLHEKEALIQIEAGRLHYQMGSLTGDVIAYNELKVPATGEYQVVLADGTKVFLNSTSMLRYPVVFTKKERRVYLDGEAFFVVEHSEIPFIVETKEEEIRVFGTEFNVMIYAEEKQMQTTLVKGSIGVKMKTEPMKDYVKLVPGEQFLVDNQTKEVSVRKVDVFPYIAWKEGLFVSQNDDLETIMTKIARWYNVDVFYQNSYLKEKKFWGVMKKQDSLEKILEIIAKAGDVKFNVNDRTVIVTE</sequence>
<feature type="transmembrane region" description="Helical" evidence="1">
    <location>
        <begin position="78"/>
        <end position="100"/>
    </location>
</feature>
<dbReference type="EMBL" id="CP032819">
    <property type="protein sequence ID" value="AZS30332.1"/>
    <property type="molecule type" value="Genomic_DNA"/>
</dbReference>
<organism evidence="4 5">
    <name type="scientific">Butyricimonas faecalis</name>
    <dbReference type="NCBI Taxonomy" id="2093856"/>
    <lineage>
        <taxon>Bacteria</taxon>
        <taxon>Pseudomonadati</taxon>
        <taxon>Bacteroidota</taxon>
        <taxon>Bacteroidia</taxon>
        <taxon>Bacteroidales</taxon>
        <taxon>Odoribacteraceae</taxon>
        <taxon>Butyricimonas</taxon>
    </lineage>
</organism>
<proteinExistence type="predicted"/>
<evidence type="ECO:0000259" key="3">
    <source>
        <dbReference type="Pfam" id="PF16344"/>
    </source>
</evidence>
<reference evidence="4 5" key="1">
    <citation type="submission" date="2018-10" db="EMBL/GenBank/DDBJ databases">
        <title>Butyricimonas faecalis sp. nov., isolated from human faeces and emended description of the genus Butyricimonas.</title>
        <authorList>
            <person name="Le Roy T."/>
            <person name="Van der Smissen P."/>
            <person name="Paquot A."/>
            <person name="Delzenne N."/>
            <person name="Muccioli G."/>
            <person name="Collet J.-F."/>
            <person name="Cani P.D."/>
        </authorList>
    </citation>
    <scope>NUCLEOTIDE SEQUENCE [LARGE SCALE GENOMIC DNA]</scope>
    <source>
        <strain evidence="4 5">H184</strain>
    </source>
</reference>
<dbReference type="InterPro" id="IPR012373">
    <property type="entry name" value="Ferrdict_sens_TM"/>
</dbReference>
<keyword evidence="1" id="KW-1133">Transmembrane helix</keyword>
<dbReference type="PANTHER" id="PTHR30273">
    <property type="entry name" value="PERIPLASMIC SIGNAL SENSOR AND SIGMA FACTOR ACTIVATOR FECR-RELATED"/>
    <property type="match status" value="1"/>
</dbReference>
<keyword evidence="1" id="KW-0812">Transmembrane</keyword>
<feature type="domain" description="Protein FecR C-terminal" evidence="3">
    <location>
        <begin position="313"/>
        <end position="381"/>
    </location>
</feature>
<dbReference type="Pfam" id="PF04773">
    <property type="entry name" value="FecR"/>
    <property type="match status" value="1"/>
</dbReference>
<dbReference type="KEGG" id="buy:D8S85_12770"/>
<keyword evidence="1" id="KW-0472">Membrane</keyword>
<dbReference type="PIRSF" id="PIRSF018266">
    <property type="entry name" value="FecR"/>
    <property type="match status" value="1"/>
</dbReference>
<name>A0A3Q9INY7_9BACT</name>
<dbReference type="OrthoDB" id="1097108at2"/>
<dbReference type="RefSeq" id="WP_106480988.1">
    <property type="nucleotide sequence ID" value="NZ_CP032819.1"/>
</dbReference>
<dbReference type="PANTHER" id="PTHR30273:SF2">
    <property type="entry name" value="PROTEIN FECR"/>
    <property type="match status" value="1"/>
</dbReference>
<protein>
    <submittedName>
        <fullName evidence="4">FecR family protein</fullName>
    </submittedName>
</protein>
<dbReference type="GO" id="GO:0016989">
    <property type="term" value="F:sigma factor antagonist activity"/>
    <property type="evidence" value="ECO:0007669"/>
    <property type="project" value="TreeGrafter"/>
</dbReference>
<keyword evidence="5" id="KW-1185">Reference proteome</keyword>
<evidence type="ECO:0000259" key="2">
    <source>
        <dbReference type="Pfam" id="PF04773"/>
    </source>
</evidence>
<dbReference type="InterPro" id="IPR006860">
    <property type="entry name" value="FecR"/>
</dbReference>
<dbReference type="Gene3D" id="3.55.50.30">
    <property type="match status" value="1"/>
</dbReference>
<dbReference type="Proteomes" id="UP000270673">
    <property type="component" value="Chromosome"/>
</dbReference>
<dbReference type="Pfam" id="PF16344">
    <property type="entry name" value="FecR_C"/>
    <property type="match status" value="1"/>
</dbReference>
<feature type="domain" description="FecR protein" evidence="2">
    <location>
        <begin position="174"/>
        <end position="265"/>
    </location>
</feature>
<evidence type="ECO:0000313" key="4">
    <source>
        <dbReference type="EMBL" id="AZS30332.1"/>
    </source>
</evidence>
<gene>
    <name evidence="4" type="ORF">D8S85_12770</name>
</gene>